<dbReference type="EnsemblPlants" id="ORUFI02G04830.1">
    <property type="protein sequence ID" value="ORUFI02G04830.1"/>
    <property type="gene ID" value="ORUFI02G04830"/>
</dbReference>
<dbReference type="HOGENOM" id="CLU_2501886_0_0_1"/>
<accession>A0A0E0NA77</accession>
<reference evidence="2" key="1">
    <citation type="submission" date="2013-06" db="EMBL/GenBank/DDBJ databases">
        <authorList>
            <person name="Zhao Q."/>
        </authorList>
    </citation>
    <scope>NUCLEOTIDE SEQUENCE</scope>
    <source>
        <strain evidence="2">cv. W1943</strain>
    </source>
</reference>
<sequence>MPRSPPTRRGGGATPAAGMATLGAVQVKTGSDGEIRRNCAVVYVFFDKLKGGELRAGGGRVAGGGGWREGRWRKRTRRKWSRTAYK</sequence>
<evidence type="ECO:0000313" key="2">
    <source>
        <dbReference type="Proteomes" id="UP000008022"/>
    </source>
</evidence>
<protein>
    <submittedName>
        <fullName evidence="1">Uncharacterized protein</fullName>
    </submittedName>
</protein>
<reference evidence="1" key="2">
    <citation type="submission" date="2015-06" db="UniProtKB">
        <authorList>
            <consortium name="EnsemblPlants"/>
        </authorList>
    </citation>
    <scope>IDENTIFICATION</scope>
</reference>
<dbReference type="AlphaFoldDB" id="A0A0E0NA77"/>
<dbReference type="Proteomes" id="UP000008022">
    <property type="component" value="Unassembled WGS sequence"/>
</dbReference>
<name>A0A0E0NA77_ORYRU</name>
<organism evidence="1 2">
    <name type="scientific">Oryza rufipogon</name>
    <name type="common">Brownbeard rice</name>
    <name type="synonym">Asian wild rice</name>
    <dbReference type="NCBI Taxonomy" id="4529"/>
    <lineage>
        <taxon>Eukaryota</taxon>
        <taxon>Viridiplantae</taxon>
        <taxon>Streptophyta</taxon>
        <taxon>Embryophyta</taxon>
        <taxon>Tracheophyta</taxon>
        <taxon>Spermatophyta</taxon>
        <taxon>Magnoliopsida</taxon>
        <taxon>Liliopsida</taxon>
        <taxon>Poales</taxon>
        <taxon>Poaceae</taxon>
        <taxon>BOP clade</taxon>
        <taxon>Oryzoideae</taxon>
        <taxon>Oryzeae</taxon>
        <taxon>Oryzinae</taxon>
        <taxon>Oryza</taxon>
    </lineage>
</organism>
<dbReference type="Gramene" id="ORUFI02G04830.1">
    <property type="protein sequence ID" value="ORUFI02G04830.1"/>
    <property type="gene ID" value="ORUFI02G04830"/>
</dbReference>
<proteinExistence type="predicted"/>
<keyword evidence="2" id="KW-1185">Reference proteome</keyword>
<evidence type="ECO:0000313" key="1">
    <source>
        <dbReference type="EnsemblPlants" id="ORUFI02G04830.1"/>
    </source>
</evidence>